<dbReference type="AlphaFoldDB" id="A0A5B0BK39"/>
<feature type="compositionally biased region" description="Gly residues" evidence="5">
    <location>
        <begin position="13"/>
        <end position="31"/>
    </location>
</feature>
<comment type="similarity">
    <text evidence="1">Belongs to the metallo-beta-lactamase superfamily.</text>
</comment>
<dbReference type="SUPFAM" id="SSF56281">
    <property type="entry name" value="Metallo-hydrolase/oxidoreductase"/>
    <property type="match status" value="1"/>
</dbReference>
<dbReference type="InterPro" id="IPR001279">
    <property type="entry name" value="Metallo-B-lactamas"/>
</dbReference>
<keyword evidence="8" id="KW-1185">Reference proteome</keyword>
<accession>A0A5B0BK39</accession>
<dbReference type="Proteomes" id="UP000324965">
    <property type="component" value="Unassembled WGS sequence"/>
</dbReference>
<dbReference type="EMBL" id="VDFC01000006">
    <property type="protein sequence ID" value="KAA0942578.1"/>
    <property type="molecule type" value="Genomic_DNA"/>
</dbReference>
<protein>
    <submittedName>
        <fullName evidence="7">MBL fold metallo-hydrolase</fullName>
    </submittedName>
</protein>
<dbReference type="PANTHER" id="PTHR42978">
    <property type="entry name" value="QUORUM-QUENCHING LACTONASE YTNP-RELATED-RELATED"/>
    <property type="match status" value="1"/>
</dbReference>
<dbReference type="GO" id="GO:0016787">
    <property type="term" value="F:hydrolase activity"/>
    <property type="evidence" value="ECO:0007669"/>
    <property type="project" value="UniProtKB-KW"/>
</dbReference>
<evidence type="ECO:0000313" key="7">
    <source>
        <dbReference type="EMBL" id="KAA0942578.1"/>
    </source>
</evidence>
<feature type="compositionally biased region" description="Polar residues" evidence="5">
    <location>
        <begin position="1"/>
        <end position="10"/>
    </location>
</feature>
<evidence type="ECO:0000256" key="3">
    <source>
        <dbReference type="ARBA" id="ARBA00022801"/>
    </source>
</evidence>
<dbReference type="Gene3D" id="3.60.15.10">
    <property type="entry name" value="Ribonuclease Z/Hydroxyacylglutathione hydrolase-like"/>
    <property type="match status" value="1"/>
</dbReference>
<feature type="domain" description="Metallo-beta-lactamase" evidence="6">
    <location>
        <begin position="94"/>
        <end position="308"/>
    </location>
</feature>
<keyword evidence="3 7" id="KW-0378">Hydrolase</keyword>
<dbReference type="InterPro" id="IPR051013">
    <property type="entry name" value="MBL_superfamily_lactonases"/>
</dbReference>
<dbReference type="InterPro" id="IPR036866">
    <property type="entry name" value="RibonucZ/Hydroxyglut_hydro"/>
</dbReference>
<name>A0A5B0BK39_9ACTN</name>
<dbReference type="PANTHER" id="PTHR42978:SF6">
    <property type="entry name" value="QUORUM-QUENCHING LACTONASE YTNP-RELATED"/>
    <property type="match status" value="1"/>
</dbReference>
<sequence length="335" mass="37113">MNPLATPSSETGTGTGTKTGTGTDTGTGTGTGTPTVSTIELGDVRIHRVMEYSDTTPMTTDVFFPGSKPEEWQRHTEMLAPHHWDPDTDLTRTATQSWVLRSEGRIILIDTGAGNDKYRPLQPIWSYLSTDYLANLAAVGVRPEDVDIVVNTHLHDDHVGWNTRLEGRDWVPTFPNATYLMPRRDVEYWRPENLHNTVFGRGNQNVYEDSVDPVVEAGLVETWDESYTIDSHLRLEPAPGHTPGSSIIHLESGGDRAIFAGDLLHGAIQVHEPHINSCFEEDEDGARASRARMFAYAADNNALVLPAHLPGHGAFEMRRRGSGFELTDWAPFSRT</sequence>
<dbReference type="GO" id="GO:0046872">
    <property type="term" value="F:metal ion binding"/>
    <property type="evidence" value="ECO:0007669"/>
    <property type="project" value="UniProtKB-KW"/>
</dbReference>
<organism evidence="7 8">
    <name type="scientific">Streptomyces apricus</name>
    <dbReference type="NCBI Taxonomy" id="1828112"/>
    <lineage>
        <taxon>Bacteria</taxon>
        <taxon>Bacillati</taxon>
        <taxon>Actinomycetota</taxon>
        <taxon>Actinomycetes</taxon>
        <taxon>Kitasatosporales</taxon>
        <taxon>Streptomycetaceae</taxon>
        <taxon>Streptomyces</taxon>
    </lineage>
</organism>
<evidence type="ECO:0000259" key="6">
    <source>
        <dbReference type="SMART" id="SM00849"/>
    </source>
</evidence>
<evidence type="ECO:0000256" key="5">
    <source>
        <dbReference type="SAM" id="MobiDB-lite"/>
    </source>
</evidence>
<evidence type="ECO:0000313" key="8">
    <source>
        <dbReference type="Proteomes" id="UP000324965"/>
    </source>
</evidence>
<feature type="region of interest" description="Disordered" evidence="5">
    <location>
        <begin position="1"/>
        <end position="38"/>
    </location>
</feature>
<proteinExistence type="inferred from homology"/>
<gene>
    <name evidence="7" type="ORF">FGF04_02610</name>
</gene>
<dbReference type="OrthoDB" id="5177904at2"/>
<dbReference type="CDD" id="cd16277">
    <property type="entry name" value="metallo-hydrolase-like_MBL-fold"/>
    <property type="match status" value="1"/>
</dbReference>
<comment type="caution">
    <text evidence="7">The sequence shown here is derived from an EMBL/GenBank/DDBJ whole genome shotgun (WGS) entry which is preliminary data.</text>
</comment>
<evidence type="ECO:0000256" key="1">
    <source>
        <dbReference type="ARBA" id="ARBA00007749"/>
    </source>
</evidence>
<dbReference type="Pfam" id="PF00753">
    <property type="entry name" value="Lactamase_B"/>
    <property type="match status" value="1"/>
</dbReference>
<keyword evidence="4" id="KW-0862">Zinc</keyword>
<evidence type="ECO:0000256" key="4">
    <source>
        <dbReference type="ARBA" id="ARBA00022833"/>
    </source>
</evidence>
<evidence type="ECO:0000256" key="2">
    <source>
        <dbReference type="ARBA" id="ARBA00022723"/>
    </source>
</evidence>
<keyword evidence="2" id="KW-0479">Metal-binding</keyword>
<reference evidence="7 8" key="1">
    <citation type="submission" date="2019-05" db="EMBL/GenBank/DDBJ databases">
        <authorList>
            <person name="Hariharan J."/>
            <person name="Choudoir M.J."/>
            <person name="Diebold P."/>
            <person name="Panke-Buisse K."/>
            <person name="Buckley D.H."/>
        </authorList>
    </citation>
    <scope>NUCLEOTIDE SEQUENCE [LARGE SCALE GENOMIC DNA]</scope>
    <source>
        <strain evidence="7 8">SUN51</strain>
    </source>
</reference>
<dbReference type="SMART" id="SM00849">
    <property type="entry name" value="Lactamase_B"/>
    <property type="match status" value="1"/>
</dbReference>